<comment type="catalytic activity">
    <reaction evidence="7 9">
        <text>L-cysteine + L-glutamate + ATP = gamma-L-glutamyl-L-cysteine + ADP + phosphate + H(+)</text>
        <dbReference type="Rhea" id="RHEA:13285"/>
        <dbReference type="ChEBI" id="CHEBI:15378"/>
        <dbReference type="ChEBI" id="CHEBI:29985"/>
        <dbReference type="ChEBI" id="CHEBI:30616"/>
        <dbReference type="ChEBI" id="CHEBI:35235"/>
        <dbReference type="ChEBI" id="CHEBI:43474"/>
        <dbReference type="ChEBI" id="CHEBI:58173"/>
        <dbReference type="ChEBI" id="CHEBI:456216"/>
        <dbReference type="EC" id="6.3.2.2"/>
    </reaction>
</comment>
<reference evidence="11 12" key="1">
    <citation type="submission" date="2019-03" db="EMBL/GenBank/DDBJ databases">
        <title>Complete Genome Sequence of Leuconostoc kimchii strain NKJ218 Isolated from Homemade Kimchi.</title>
        <authorList>
            <person name="Jung J.Y."/>
            <person name="Jin H.M."/>
            <person name="Jung J.-W."/>
            <person name="Lee S.-Y."/>
            <person name="Ryu B.-G."/>
            <person name="Han S.-S."/>
            <person name="Kang H.K."/>
            <person name="Choi H.W."/>
            <person name="Chung E.J."/>
            <person name="Choi K.-M."/>
        </authorList>
    </citation>
    <scope>NUCLEOTIDE SEQUENCE [LARGE SCALE GENOMIC DNA]</scope>
    <source>
        <strain evidence="11 12">NKJ218</strain>
    </source>
</reference>
<dbReference type="EMBL" id="CP037939">
    <property type="protein sequence ID" value="QBR46796.1"/>
    <property type="molecule type" value="Genomic_DNA"/>
</dbReference>
<accession>A0ABX5SJR6</accession>
<evidence type="ECO:0000259" key="10">
    <source>
        <dbReference type="Pfam" id="PF04262"/>
    </source>
</evidence>
<dbReference type="PANTHER" id="PTHR38761:SF1">
    <property type="entry name" value="GLUTAMATE--CYSTEINE LIGASE"/>
    <property type="match status" value="1"/>
</dbReference>
<keyword evidence="5" id="KW-0547">Nucleotide-binding</keyword>
<evidence type="ECO:0000256" key="1">
    <source>
        <dbReference type="ARBA" id="ARBA00005006"/>
    </source>
</evidence>
<protein>
    <recommendedName>
        <fullName evidence="2 9">Glutamate--cysteine ligase</fullName>
        <ecNumber evidence="2 9">6.3.2.2</ecNumber>
    </recommendedName>
</protein>
<dbReference type="Pfam" id="PF04262">
    <property type="entry name" value="Glu_cys_ligase"/>
    <property type="match status" value="1"/>
</dbReference>
<name>A0ABX5SJR6_9LACO</name>
<keyword evidence="3 8" id="KW-0436">Ligase</keyword>
<comment type="similarity">
    <text evidence="8">Belongs to the glutamate--cysteine ligase type 1 family.</text>
</comment>
<evidence type="ECO:0000256" key="5">
    <source>
        <dbReference type="ARBA" id="ARBA00022741"/>
    </source>
</evidence>
<organism evidence="11 12">
    <name type="scientific">Leuconostoc kimchii</name>
    <dbReference type="NCBI Taxonomy" id="136609"/>
    <lineage>
        <taxon>Bacteria</taxon>
        <taxon>Bacillati</taxon>
        <taxon>Bacillota</taxon>
        <taxon>Bacilli</taxon>
        <taxon>Lactobacillales</taxon>
        <taxon>Lactobacillaceae</taxon>
        <taxon>Leuconostoc</taxon>
    </lineage>
</organism>
<evidence type="ECO:0000256" key="7">
    <source>
        <dbReference type="ARBA" id="ARBA00048819"/>
    </source>
</evidence>
<feature type="domain" description="Glutamate--cysteine ligase" evidence="10">
    <location>
        <begin position="15"/>
        <end position="254"/>
    </location>
</feature>
<dbReference type="RefSeq" id="WP_013102876.1">
    <property type="nucleotide sequence ID" value="NZ_CP037939.1"/>
</dbReference>
<keyword evidence="12" id="KW-1185">Reference proteome</keyword>
<proteinExistence type="inferred from homology"/>
<dbReference type="InterPro" id="IPR006334">
    <property type="entry name" value="Glut_cys_ligase"/>
</dbReference>
<dbReference type="InterPro" id="IPR007370">
    <property type="entry name" value="Glu_cys_ligase"/>
</dbReference>
<dbReference type="Gene3D" id="3.30.590.20">
    <property type="match status" value="1"/>
</dbReference>
<dbReference type="SUPFAM" id="SSF55931">
    <property type="entry name" value="Glutamine synthetase/guanido kinase"/>
    <property type="match status" value="1"/>
</dbReference>
<dbReference type="EC" id="6.3.2.2" evidence="2 9"/>
<comment type="pathway">
    <text evidence="1 9">Sulfur metabolism; glutathione biosynthesis; glutathione from L-cysteine and L-glutamate: step 1/2.</text>
</comment>
<evidence type="ECO:0000256" key="6">
    <source>
        <dbReference type="ARBA" id="ARBA00022840"/>
    </source>
</evidence>
<dbReference type="PANTHER" id="PTHR38761">
    <property type="entry name" value="GLUTAMATE--CYSTEINE LIGASE"/>
    <property type="match status" value="1"/>
</dbReference>
<evidence type="ECO:0000313" key="11">
    <source>
        <dbReference type="EMBL" id="QBR46796.1"/>
    </source>
</evidence>
<keyword evidence="4 8" id="KW-0317">Glutathione biosynthesis</keyword>
<sequence>MANLHHNSIDPTILDALYAGRFGIEIEEHRVQTSTHTLSRHPHPSALGDRQTQPYFQTDFSESQEEVVTSPQHSTKQALAHLHELQTILAEALTKDEIIWPLSMPPHLNADDIHFLNTHFERPWYQDYRDLLLARYGSFQHIMAGIHVNFSPDEKLIDWYSQQHHIHSRATAKNTLFFQIAQQVASYRWLLTYLFGASPVSENPADNLPKDRTDIEPVRSWRTSEFGFANLPEIQIDYVDLETQVQQIQQYIAKGDLYDKSEFYGPVRLKAPGDLPHLVQNGAEYIEFRLFDIDPFTQDGISQNALSFLHLLILDAIINPENWQKHELDSARALNHVVSLQNPNDLLPETAMTYANTLFSRLAYIVQSAPTAQRPDFQAALDFARTAVQQPNLTVGAKLVPFIDNQSLISFGLQRGLDILNTRQQSTLTEDFPNVPDHLIKTYIQAHQLGLETILDTENRQLQVRRDGQIITLTSDQDLK</sequence>
<keyword evidence="6" id="KW-0067">ATP-binding</keyword>
<evidence type="ECO:0000256" key="2">
    <source>
        <dbReference type="ARBA" id="ARBA00012220"/>
    </source>
</evidence>
<evidence type="ECO:0000256" key="8">
    <source>
        <dbReference type="RuleBase" id="RU003544"/>
    </source>
</evidence>
<evidence type="ECO:0000313" key="12">
    <source>
        <dbReference type="Proteomes" id="UP000295756"/>
    </source>
</evidence>
<dbReference type="Proteomes" id="UP000295756">
    <property type="component" value="Chromosome"/>
</dbReference>
<evidence type="ECO:0000256" key="3">
    <source>
        <dbReference type="ARBA" id="ARBA00022598"/>
    </source>
</evidence>
<evidence type="ECO:0000256" key="9">
    <source>
        <dbReference type="RuleBase" id="RU004391"/>
    </source>
</evidence>
<dbReference type="InterPro" id="IPR014746">
    <property type="entry name" value="Gln_synth/guanido_kin_cat_dom"/>
</dbReference>
<dbReference type="GO" id="GO:0016874">
    <property type="term" value="F:ligase activity"/>
    <property type="evidence" value="ECO:0007669"/>
    <property type="project" value="UniProtKB-KW"/>
</dbReference>
<gene>
    <name evidence="11" type="ORF">EW139_01105</name>
</gene>
<evidence type="ECO:0000256" key="4">
    <source>
        <dbReference type="ARBA" id="ARBA00022684"/>
    </source>
</evidence>